<dbReference type="Pfam" id="PF08924">
    <property type="entry name" value="Rv2525c_GlyHyd-like"/>
    <property type="match status" value="1"/>
</dbReference>
<feature type="domain" description="Rv2525c-like glycoside hydrolase-like" evidence="2">
    <location>
        <begin position="203"/>
        <end position="407"/>
    </location>
</feature>
<gene>
    <name evidence="3" type="ORF">GCM10009549_22080</name>
</gene>
<dbReference type="SUPFAM" id="SSF51445">
    <property type="entry name" value="(Trans)glycosidases"/>
    <property type="match status" value="1"/>
</dbReference>
<dbReference type="Proteomes" id="UP001501005">
    <property type="component" value="Unassembled WGS sequence"/>
</dbReference>
<evidence type="ECO:0000313" key="3">
    <source>
        <dbReference type="EMBL" id="GAA0911185.1"/>
    </source>
</evidence>
<dbReference type="EMBL" id="BAAAHG010000013">
    <property type="protein sequence ID" value="GAA0911185.1"/>
    <property type="molecule type" value="Genomic_DNA"/>
</dbReference>
<dbReference type="RefSeq" id="WP_344049216.1">
    <property type="nucleotide sequence ID" value="NZ_BAAAHG010000013.1"/>
</dbReference>
<name>A0ABN1NKK6_9ACTN</name>
<evidence type="ECO:0000259" key="2">
    <source>
        <dbReference type="Pfam" id="PF08924"/>
    </source>
</evidence>
<protein>
    <recommendedName>
        <fullName evidence="2">Rv2525c-like glycoside hydrolase-like domain-containing protein</fullName>
    </recommendedName>
</protein>
<comment type="caution">
    <text evidence="3">The sequence shown here is derived from an EMBL/GenBank/DDBJ whole genome shotgun (WGS) entry which is preliminary data.</text>
</comment>
<reference evidence="3 4" key="1">
    <citation type="journal article" date="2019" name="Int. J. Syst. Evol. Microbiol.">
        <title>The Global Catalogue of Microorganisms (GCM) 10K type strain sequencing project: providing services to taxonomists for standard genome sequencing and annotation.</title>
        <authorList>
            <consortium name="The Broad Institute Genomics Platform"/>
            <consortium name="The Broad Institute Genome Sequencing Center for Infectious Disease"/>
            <person name="Wu L."/>
            <person name="Ma J."/>
        </authorList>
    </citation>
    <scope>NUCLEOTIDE SEQUENCE [LARGE SCALE GENOMIC DNA]</scope>
    <source>
        <strain evidence="3 4">JCM 10673</strain>
    </source>
</reference>
<dbReference type="InterPro" id="IPR017853">
    <property type="entry name" value="GH"/>
</dbReference>
<evidence type="ECO:0000256" key="1">
    <source>
        <dbReference type="SAM" id="SignalP"/>
    </source>
</evidence>
<keyword evidence="4" id="KW-1185">Reference proteome</keyword>
<accession>A0ABN1NKK6</accession>
<dbReference type="CDD" id="cd06418">
    <property type="entry name" value="GH25_BacA-like"/>
    <property type="match status" value="1"/>
</dbReference>
<organism evidence="3 4">
    <name type="scientific">Streptomyces thermoalcalitolerans</name>
    <dbReference type="NCBI Taxonomy" id="65605"/>
    <lineage>
        <taxon>Bacteria</taxon>
        <taxon>Bacillati</taxon>
        <taxon>Actinomycetota</taxon>
        <taxon>Actinomycetes</taxon>
        <taxon>Kitasatosporales</taxon>
        <taxon>Streptomycetaceae</taxon>
        <taxon>Streptomyces</taxon>
    </lineage>
</organism>
<dbReference type="Gene3D" id="3.20.20.80">
    <property type="entry name" value="Glycosidases"/>
    <property type="match status" value="1"/>
</dbReference>
<feature type="chain" id="PRO_5046964228" description="Rv2525c-like glycoside hydrolase-like domain-containing protein" evidence="1">
    <location>
        <begin position="43"/>
        <end position="414"/>
    </location>
</feature>
<feature type="signal peptide" evidence="1">
    <location>
        <begin position="1"/>
        <end position="42"/>
    </location>
</feature>
<sequence length="414" mass="44298">MPDPGVRHVRIAPPPRSSRPARRALAALAVCALLGAGSPAAARTAPGGETKTVTYRGHTFTVPADWQIVDLKKNPTACVRFDRHAVYLGEPGEQQDCPARAVGRTEALWVRPAAATKASVTEDRTSRVFRATATDEGIEITAPYREDRATVQRVLESAGLPVASARAEQPGDIPSALSVPADATAHRGKGFDTCSAPSQTAMNAWRDGSPYRAVGIYIGGINRACAQVRLTPEWVRTQYTNGWRLFPLYVGPQPTVGAGSCQNDCAAITDPVPQGRAAAEDAVARAAALGLGKGSVLYNNVEQYTRGGALTTRVLGYLEAWTERLHELGYRSGAYGSVSSLVLDLVDNAARTTLPDVIFFAHWNGEATTDHPSLPAAMWAKQQRIHQYAGNKTETYKGVTINIDRDQLDVGTGV</sequence>
<evidence type="ECO:0000313" key="4">
    <source>
        <dbReference type="Proteomes" id="UP001501005"/>
    </source>
</evidence>
<keyword evidence="1" id="KW-0732">Signal</keyword>
<proteinExistence type="predicted"/>
<dbReference type="InterPro" id="IPR015020">
    <property type="entry name" value="Rv2525c-like_Glyco_Hydro-like"/>
</dbReference>